<organism evidence="2 3">
    <name type="scientific">Coccomyxa subellipsoidea (strain C-169)</name>
    <name type="common">Green microalga</name>
    <dbReference type="NCBI Taxonomy" id="574566"/>
    <lineage>
        <taxon>Eukaryota</taxon>
        <taxon>Viridiplantae</taxon>
        <taxon>Chlorophyta</taxon>
        <taxon>core chlorophytes</taxon>
        <taxon>Trebouxiophyceae</taxon>
        <taxon>Trebouxiophyceae incertae sedis</taxon>
        <taxon>Coccomyxaceae</taxon>
        <taxon>Coccomyxa</taxon>
        <taxon>Coccomyxa subellipsoidea</taxon>
    </lineage>
</organism>
<keyword evidence="3" id="KW-1185">Reference proteome</keyword>
<protein>
    <submittedName>
        <fullName evidence="2">Uncharacterized protein</fullName>
    </submittedName>
</protein>
<dbReference type="RefSeq" id="XP_005649900.1">
    <property type="nucleotide sequence ID" value="XM_005649843.1"/>
</dbReference>
<name>I0Z3Y7_COCSC</name>
<evidence type="ECO:0000313" key="3">
    <source>
        <dbReference type="Proteomes" id="UP000007264"/>
    </source>
</evidence>
<reference evidence="2 3" key="1">
    <citation type="journal article" date="2012" name="Genome Biol.">
        <title>The genome of the polar eukaryotic microalga coccomyxa subellipsoidea reveals traits of cold adaptation.</title>
        <authorList>
            <person name="Blanc G."/>
            <person name="Agarkova I."/>
            <person name="Grimwood J."/>
            <person name="Kuo A."/>
            <person name="Brueggeman A."/>
            <person name="Dunigan D."/>
            <person name="Gurnon J."/>
            <person name="Ladunga I."/>
            <person name="Lindquist E."/>
            <person name="Lucas S."/>
            <person name="Pangilinan J."/>
            <person name="Proschold T."/>
            <person name="Salamov A."/>
            <person name="Schmutz J."/>
            <person name="Weeks D."/>
            <person name="Yamada T."/>
            <person name="Claverie J.M."/>
            <person name="Grigoriev I."/>
            <person name="Van Etten J."/>
            <person name="Lomsadze A."/>
            <person name="Borodovsky M."/>
        </authorList>
    </citation>
    <scope>NUCLEOTIDE SEQUENCE [LARGE SCALE GENOMIC DNA]</scope>
    <source>
        <strain evidence="2 3">C-169</strain>
    </source>
</reference>
<comment type="caution">
    <text evidence="2">The sequence shown here is derived from an EMBL/GenBank/DDBJ whole genome shotgun (WGS) entry which is preliminary data.</text>
</comment>
<feature type="compositionally biased region" description="Gly residues" evidence="1">
    <location>
        <begin position="43"/>
        <end position="62"/>
    </location>
</feature>
<dbReference type="AlphaFoldDB" id="I0Z3Y7"/>
<gene>
    <name evidence="2" type="ORF">COCSUDRAFT_40627</name>
</gene>
<dbReference type="Proteomes" id="UP000007264">
    <property type="component" value="Unassembled WGS sequence"/>
</dbReference>
<dbReference type="EMBL" id="AGSI01000004">
    <property type="protein sequence ID" value="EIE25356.1"/>
    <property type="molecule type" value="Genomic_DNA"/>
</dbReference>
<sequence length="175" mass="18524">MAAGGEQGGSFNPFRNKKKEDAAKKALQEMFQGKQDMLAAYDAGGGGSGKGGKGGRGGGGDGEDGGGFNFREWSTKFLRDLGGGAKSLLQTVAALLLLLSVFYAASFVRPLSAAALNAVRYILRLDGRGARRVRLPACLPLCYLPLQTNEWNFSILRYSDSLIARETVGQCAIIA</sequence>
<evidence type="ECO:0000313" key="2">
    <source>
        <dbReference type="EMBL" id="EIE25356.1"/>
    </source>
</evidence>
<evidence type="ECO:0000256" key="1">
    <source>
        <dbReference type="SAM" id="MobiDB-lite"/>
    </source>
</evidence>
<feature type="region of interest" description="Disordered" evidence="1">
    <location>
        <begin position="1"/>
        <end position="26"/>
    </location>
</feature>
<dbReference type="OrthoDB" id="10480507at2759"/>
<dbReference type="GeneID" id="17043358"/>
<dbReference type="KEGG" id="csl:COCSUDRAFT_40627"/>
<feature type="region of interest" description="Disordered" evidence="1">
    <location>
        <begin position="42"/>
        <end position="62"/>
    </location>
</feature>
<accession>I0Z3Y7</accession>
<proteinExistence type="predicted"/>